<dbReference type="AlphaFoldDB" id="A0A842AC30"/>
<comment type="caution">
    <text evidence="1">The sequence shown here is derived from an EMBL/GenBank/DDBJ whole genome shotgun (WGS) entry which is preliminary data.</text>
</comment>
<name>A0A842AC30_9LIST</name>
<sequence length="343" mass="38622">MTNQNVLDALKVVTEALTAPVATTVQAEELTKHTVSEGEYFVMVEANHGWFSWGDVIKLTRKDGTESPAFTDAKGLMAYVHLPRLRRATPDEVAEAFPDTKAFADVKLIDGNLYEKVDEKAAIGDYICYDEIDRSYLTDGKLYEVIKFDCGDEVIVDDDGDNFDTYSARDFDVYKPVKNEAPPADDHFVEIDGLRYAKFEGELRVGDYITASYDFGDIALGKKYEVFGVDSDGDGYIHDDDGCTRFVDADRIQAIYRRALSEREKSFVKFGREVDEFKVGDIVQIIQEPTNGNGYNVVGSIHEIDSLGNRLPHLKKVTPRQIESNTYTEFNDIKLIAPVERLK</sequence>
<evidence type="ECO:0000313" key="2">
    <source>
        <dbReference type="Proteomes" id="UP000574104"/>
    </source>
</evidence>
<dbReference type="EMBL" id="JAARSH010000002">
    <property type="protein sequence ID" value="MBC1615383.1"/>
    <property type="molecule type" value="Genomic_DNA"/>
</dbReference>
<accession>A0A842AC30</accession>
<dbReference type="Proteomes" id="UP000574104">
    <property type="component" value="Unassembled WGS sequence"/>
</dbReference>
<protein>
    <submittedName>
        <fullName evidence="1">Uncharacterized protein</fullName>
    </submittedName>
</protein>
<reference evidence="1 2" key="1">
    <citation type="submission" date="2020-03" db="EMBL/GenBank/DDBJ databases">
        <title>Soil Listeria distribution.</title>
        <authorList>
            <person name="Liao J."/>
            <person name="Wiedmann M."/>
        </authorList>
    </citation>
    <scope>NUCLEOTIDE SEQUENCE [LARGE SCALE GENOMIC DNA]</scope>
    <source>
        <strain evidence="1 2">FSL L7-1299</strain>
    </source>
</reference>
<evidence type="ECO:0000313" key="1">
    <source>
        <dbReference type="EMBL" id="MBC1615383.1"/>
    </source>
</evidence>
<dbReference type="RefSeq" id="WP_185434276.1">
    <property type="nucleotide sequence ID" value="NZ_JAARSH010000002.1"/>
</dbReference>
<gene>
    <name evidence="1" type="ORF">HB904_04240</name>
</gene>
<proteinExistence type="predicted"/>
<organism evidence="1 2">
    <name type="scientific">Listeria booriae</name>
    <dbReference type="NCBI Taxonomy" id="1552123"/>
    <lineage>
        <taxon>Bacteria</taxon>
        <taxon>Bacillati</taxon>
        <taxon>Bacillota</taxon>
        <taxon>Bacilli</taxon>
        <taxon>Bacillales</taxon>
        <taxon>Listeriaceae</taxon>
        <taxon>Listeria</taxon>
    </lineage>
</organism>